<accession>A0A8K0WTG8</accession>
<feature type="transmembrane region" description="Helical" evidence="1">
    <location>
        <begin position="162"/>
        <end position="180"/>
    </location>
</feature>
<evidence type="ECO:0000313" key="3">
    <source>
        <dbReference type="Proteomes" id="UP000813444"/>
    </source>
</evidence>
<dbReference type="PANTHER" id="PTHR35179:SF1">
    <property type="entry name" value="INTEGRAL MEMBRANE PROTEIN"/>
    <property type="match status" value="1"/>
</dbReference>
<keyword evidence="3" id="KW-1185">Reference proteome</keyword>
<dbReference type="Proteomes" id="UP000813444">
    <property type="component" value="Unassembled WGS sequence"/>
</dbReference>
<feature type="transmembrane region" description="Helical" evidence="1">
    <location>
        <begin position="124"/>
        <end position="142"/>
    </location>
</feature>
<sequence length="266" mass="30137">MGSKGLGPPIYSFELPNIFFGITIGFFILTCAKAGQQSFSIFKRKGSFLNLYVWMVWTLLLTNLFQALLYWLHIRRNERPRLGFLFGSVILWTLQIQLALQIIANRLGLIMANKKRVKHLKVSISVILSTLTIAVACVWIPARLTASEKMLRINAVLDRTGKVIYLLMDLGLNSAFLHIVRHELIARGLTKYKLLFNFNVCAVVVSLSMDILIIAMMSLPSDFLYAMFHPVAYGIKLVIEITMADLIAKIVRSQHELNSYRTTISA</sequence>
<dbReference type="AlphaFoldDB" id="A0A8K0WTG8"/>
<keyword evidence="1" id="KW-0812">Transmembrane</keyword>
<organism evidence="2 3">
    <name type="scientific">Stachybotrys elegans</name>
    <dbReference type="NCBI Taxonomy" id="80388"/>
    <lineage>
        <taxon>Eukaryota</taxon>
        <taxon>Fungi</taxon>
        <taxon>Dikarya</taxon>
        <taxon>Ascomycota</taxon>
        <taxon>Pezizomycotina</taxon>
        <taxon>Sordariomycetes</taxon>
        <taxon>Hypocreomycetidae</taxon>
        <taxon>Hypocreales</taxon>
        <taxon>Stachybotryaceae</taxon>
        <taxon>Stachybotrys</taxon>
    </lineage>
</organism>
<proteinExistence type="predicted"/>
<dbReference type="EMBL" id="JAGPNK010000003">
    <property type="protein sequence ID" value="KAH7324122.1"/>
    <property type="molecule type" value="Genomic_DNA"/>
</dbReference>
<dbReference type="OrthoDB" id="3205825at2759"/>
<name>A0A8K0WTG8_9HYPO</name>
<dbReference type="PANTHER" id="PTHR35179">
    <property type="entry name" value="PROTEIN CBG02620"/>
    <property type="match status" value="1"/>
</dbReference>
<keyword evidence="1" id="KW-1133">Transmembrane helix</keyword>
<feature type="transmembrane region" description="Helical" evidence="1">
    <location>
        <begin position="48"/>
        <end position="72"/>
    </location>
</feature>
<reference evidence="2" key="1">
    <citation type="journal article" date="2021" name="Nat. Commun.">
        <title>Genetic determinants of endophytism in the Arabidopsis root mycobiome.</title>
        <authorList>
            <person name="Mesny F."/>
            <person name="Miyauchi S."/>
            <person name="Thiergart T."/>
            <person name="Pickel B."/>
            <person name="Atanasova L."/>
            <person name="Karlsson M."/>
            <person name="Huettel B."/>
            <person name="Barry K.W."/>
            <person name="Haridas S."/>
            <person name="Chen C."/>
            <person name="Bauer D."/>
            <person name="Andreopoulos W."/>
            <person name="Pangilinan J."/>
            <person name="LaButti K."/>
            <person name="Riley R."/>
            <person name="Lipzen A."/>
            <person name="Clum A."/>
            <person name="Drula E."/>
            <person name="Henrissat B."/>
            <person name="Kohler A."/>
            <person name="Grigoriev I.V."/>
            <person name="Martin F.M."/>
            <person name="Hacquard S."/>
        </authorList>
    </citation>
    <scope>NUCLEOTIDE SEQUENCE</scope>
    <source>
        <strain evidence="2">MPI-CAGE-CH-0235</strain>
    </source>
</reference>
<comment type="caution">
    <text evidence="2">The sequence shown here is derived from an EMBL/GenBank/DDBJ whole genome shotgun (WGS) entry which is preliminary data.</text>
</comment>
<feature type="transmembrane region" description="Helical" evidence="1">
    <location>
        <begin position="231"/>
        <end position="251"/>
    </location>
</feature>
<keyword evidence="1" id="KW-0472">Membrane</keyword>
<gene>
    <name evidence="2" type="ORF">B0I35DRAFT_475390</name>
</gene>
<feature type="transmembrane region" description="Helical" evidence="1">
    <location>
        <begin position="192"/>
        <end position="219"/>
    </location>
</feature>
<evidence type="ECO:0000256" key="1">
    <source>
        <dbReference type="SAM" id="Phobius"/>
    </source>
</evidence>
<feature type="transmembrane region" description="Helical" evidence="1">
    <location>
        <begin position="18"/>
        <end position="36"/>
    </location>
</feature>
<protein>
    <submittedName>
        <fullName evidence="2">Uncharacterized protein</fullName>
    </submittedName>
</protein>
<evidence type="ECO:0000313" key="2">
    <source>
        <dbReference type="EMBL" id="KAH7324122.1"/>
    </source>
</evidence>
<feature type="transmembrane region" description="Helical" evidence="1">
    <location>
        <begin position="84"/>
        <end position="103"/>
    </location>
</feature>